<reference evidence="2 3" key="1">
    <citation type="journal article" date="2013" name="BMC Genomics">
        <title>Comparative genomics of parasitic silkworm microsporidia reveal an association between genome expansion and host adaptation.</title>
        <authorList>
            <person name="Pan G."/>
            <person name="Xu J."/>
            <person name="Li T."/>
            <person name="Xia Q."/>
            <person name="Liu S.L."/>
            <person name="Zhang G."/>
            <person name="Li S."/>
            <person name="Li C."/>
            <person name="Liu H."/>
            <person name="Yang L."/>
            <person name="Liu T."/>
            <person name="Zhang X."/>
            <person name="Wu Z."/>
            <person name="Fan W."/>
            <person name="Dang X."/>
            <person name="Xiang H."/>
            <person name="Tao M."/>
            <person name="Li Y."/>
            <person name="Hu J."/>
            <person name="Li Z."/>
            <person name="Lin L."/>
            <person name="Luo J."/>
            <person name="Geng L."/>
            <person name="Wang L."/>
            <person name="Long M."/>
            <person name="Wan Y."/>
            <person name="He N."/>
            <person name="Zhang Z."/>
            <person name="Lu C."/>
            <person name="Keeling P.J."/>
            <person name="Wang J."/>
            <person name="Xiang Z."/>
            <person name="Zhou Z."/>
        </authorList>
    </citation>
    <scope>NUCLEOTIDE SEQUENCE [LARGE SCALE GENOMIC DNA]</scope>
    <source>
        <strain evidence="3">CQ1 / CVCC 102059</strain>
    </source>
</reference>
<dbReference type="SUPFAM" id="SSF47113">
    <property type="entry name" value="Histone-fold"/>
    <property type="match status" value="1"/>
</dbReference>
<keyword evidence="2" id="KW-0648">Protein biosynthesis</keyword>
<keyword evidence="2" id="KW-0396">Initiation factor</keyword>
<dbReference type="Gene3D" id="1.10.20.10">
    <property type="entry name" value="Histone, subunit A"/>
    <property type="match status" value="1"/>
</dbReference>
<organism evidence="2 3">
    <name type="scientific">Nosema bombycis (strain CQ1 / CVCC 102059)</name>
    <name type="common">Microsporidian parasite</name>
    <name type="synonym">Pebrine of silkworm</name>
    <dbReference type="NCBI Taxonomy" id="578461"/>
    <lineage>
        <taxon>Eukaryota</taxon>
        <taxon>Fungi</taxon>
        <taxon>Fungi incertae sedis</taxon>
        <taxon>Microsporidia</taxon>
        <taxon>Nosematidae</taxon>
        <taxon>Nosema</taxon>
    </lineage>
</organism>
<keyword evidence="3" id="KW-1185">Reference proteome</keyword>
<dbReference type="OrthoDB" id="2193432at2759"/>
<dbReference type="AlphaFoldDB" id="R0KRJ5"/>
<evidence type="ECO:0000313" key="3">
    <source>
        <dbReference type="Proteomes" id="UP000016927"/>
    </source>
</evidence>
<keyword evidence="1" id="KW-1133">Transmembrane helix</keyword>
<name>R0KRJ5_NOSB1</name>
<feature type="transmembrane region" description="Helical" evidence="1">
    <location>
        <begin position="25"/>
        <end position="46"/>
    </location>
</feature>
<evidence type="ECO:0000256" key="1">
    <source>
        <dbReference type="SAM" id="Phobius"/>
    </source>
</evidence>
<dbReference type="VEuPathDB" id="MicrosporidiaDB:NBO_360g0001"/>
<dbReference type="HOGENOM" id="CLU_150177_0_0_1"/>
<keyword evidence="1" id="KW-0472">Membrane</keyword>
<dbReference type="EMBL" id="KB909268">
    <property type="protein sequence ID" value="EOB12832.1"/>
    <property type="molecule type" value="Genomic_DNA"/>
</dbReference>
<sequence>MFYVIESKVADTAQFIKPKVVKLHFYHLINCYFIFFQFTPLLIMNIEHHFLCPKKFSKLSKTKVDNDVIKSTQLLCEKFLLDIISRSSTLCKHKGKEIIDTDDISFVVEKDFDYSFGIREITNVKHLPSNEHIERLGEISRQNK</sequence>
<keyword evidence="1" id="KW-0812">Transmembrane</keyword>
<evidence type="ECO:0000313" key="2">
    <source>
        <dbReference type="EMBL" id="EOB12832.1"/>
    </source>
</evidence>
<dbReference type="GO" id="GO:0003743">
    <property type="term" value="F:translation initiation factor activity"/>
    <property type="evidence" value="ECO:0007669"/>
    <property type="project" value="UniProtKB-KW"/>
</dbReference>
<dbReference type="GO" id="GO:0046982">
    <property type="term" value="F:protein heterodimerization activity"/>
    <property type="evidence" value="ECO:0007669"/>
    <property type="project" value="InterPro"/>
</dbReference>
<protein>
    <submittedName>
        <fullName evidence="2">Transcription initiation factor TFIID 20/15kDa subunit</fullName>
    </submittedName>
</protein>
<dbReference type="InterPro" id="IPR009072">
    <property type="entry name" value="Histone-fold"/>
</dbReference>
<proteinExistence type="predicted"/>
<accession>R0KRJ5</accession>
<dbReference type="STRING" id="578461.R0KRJ5"/>
<dbReference type="Proteomes" id="UP000016927">
    <property type="component" value="Unassembled WGS sequence"/>
</dbReference>
<gene>
    <name evidence="2" type="ORF">NBO_360g0001</name>
</gene>